<accession>A0A537LIH6</accession>
<sequence length="152" mass="16404">MDIAIAKGAAIFVSIHLNSNINPSFNWTEVWVDAEVTSTRAQSESLAGRVAQSQAPLLKNPNPVSLRMSEWDGKSGIPGVVYSGHDSPWTPEEEGKIYVLEHASDTRLMPAALSEVAHLSNATQESAFRDPAYLQQVADAISAAITQYLGQP</sequence>
<evidence type="ECO:0000256" key="1">
    <source>
        <dbReference type="ARBA" id="ARBA00022801"/>
    </source>
</evidence>
<dbReference type="GO" id="GO:0030288">
    <property type="term" value="C:outer membrane-bounded periplasmic space"/>
    <property type="evidence" value="ECO:0007669"/>
    <property type="project" value="TreeGrafter"/>
</dbReference>
<dbReference type="InterPro" id="IPR050695">
    <property type="entry name" value="N-acetylmuramoyl_amidase_3"/>
</dbReference>
<reference evidence="3 4" key="1">
    <citation type="journal article" date="2019" name="Nat. Microbiol.">
        <title>Mediterranean grassland soil C-N compound turnover is dependent on rainfall and depth, and is mediated by genomically divergent microorganisms.</title>
        <authorList>
            <person name="Diamond S."/>
            <person name="Andeer P.F."/>
            <person name="Li Z."/>
            <person name="Crits-Christoph A."/>
            <person name="Burstein D."/>
            <person name="Anantharaman K."/>
            <person name="Lane K.R."/>
            <person name="Thomas B.C."/>
            <person name="Pan C."/>
            <person name="Northen T.R."/>
            <person name="Banfield J.F."/>
        </authorList>
    </citation>
    <scope>NUCLEOTIDE SEQUENCE [LARGE SCALE GENOMIC DNA]</scope>
    <source>
        <strain evidence="3">NP_1</strain>
    </source>
</reference>
<evidence type="ECO:0000313" key="4">
    <source>
        <dbReference type="Proteomes" id="UP000315217"/>
    </source>
</evidence>
<name>A0A537LIH6_9BACT</name>
<evidence type="ECO:0000313" key="3">
    <source>
        <dbReference type="EMBL" id="TMJ07819.1"/>
    </source>
</evidence>
<dbReference type="CDD" id="cd02696">
    <property type="entry name" value="MurNAc-LAA"/>
    <property type="match status" value="1"/>
</dbReference>
<feature type="domain" description="MurNAc-LAA" evidence="2">
    <location>
        <begin position="1"/>
        <end position="146"/>
    </location>
</feature>
<dbReference type="Pfam" id="PF01520">
    <property type="entry name" value="Amidase_3"/>
    <property type="match status" value="1"/>
</dbReference>
<comment type="caution">
    <text evidence="3">The sequence shown here is derived from an EMBL/GenBank/DDBJ whole genome shotgun (WGS) entry which is preliminary data.</text>
</comment>
<organism evidence="3 4">
    <name type="scientific">Candidatus Segetimicrobium genomatis</name>
    <dbReference type="NCBI Taxonomy" id="2569760"/>
    <lineage>
        <taxon>Bacteria</taxon>
        <taxon>Bacillati</taxon>
        <taxon>Candidatus Sysuimicrobiota</taxon>
        <taxon>Candidatus Sysuimicrobiia</taxon>
        <taxon>Candidatus Sysuimicrobiales</taxon>
        <taxon>Candidatus Segetimicrobiaceae</taxon>
        <taxon>Candidatus Segetimicrobium</taxon>
    </lineage>
</organism>
<dbReference type="PANTHER" id="PTHR30404">
    <property type="entry name" value="N-ACETYLMURAMOYL-L-ALANINE AMIDASE"/>
    <property type="match status" value="1"/>
</dbReference>
<dbReference type="Gene3D" id="3.40.630.40">
    <property type="entry name" value="Zn-dependent exopeptidases"/>
    <property type="match status" value="1"/>
</dbReference>
<evidence type="ECO:0000259" key="2">
    <source>
        <dbReference type="SMART" id="SM00646"/>
    </source>
</evidence>
<gene>
    <name evidence="3" type="ORF">E6G98_13205</name>
</gene>
<dbReference type="InterPro" id="IPR002508">
    <property type="entry name" value="MurNAc-LAA_cat"/>
</dbReference>
<dbReference type="GO" id="GO:0009253">
    <property type="term" value="P:peptidoglycan catabolic process"/>
    <property type="evidence" value="ECO:0007669"/>
    <property type="project" value="InterPro"/>
</dbReference>
<dbReference type="EMBL" id="VBAI01000239">
    <property type="protein sequence ID" value="TMJ07819.1"/>
    <property type="molecule type" value="Genomic_DNA"/>
</dbReference>
<keyword evidence="1" id="KW-0378">Hydrolase</keyword>
<dbReference type="SUPFAM" id="SSF53187">
    <property type="entry name" value="Zn-dependent exopeptidases"/>
    <property type="match status" value="1"/>
</dbReference>
<proteinExistence type="predicted"/>
<dbReference type="Proteomes" id="UP000315217">
    <property type="component" value="Unassembled WGS sequence"/>
</dbReference>
<dbReference type="AlphaFoldDB" id="A0A537LIH6"/>
<dbReference type="PANTHER" id="PTHR30404:SF0">
    <property type="entry name" value="N-ACETYLMURAMOYL-L-ALANINE AMIDASE AMIC"/>
    <property type="match status" value="1"/>
</dbReference>
<protein>
    <submittedName>
        <fullName evidence="3">N-acetylmuramoyl-L-alanine amidase</fullName>
    </submittedName>
</protein>
<dbReference type="GO" id="GO:0008745">
    <property type="term" value="F:N-acetylmuramoyl-L-alanine amidase activity"/>
    <property type="evidence" value="ECO:0007669"/>
    <property type="project" value="InterPro"/>
</dbReference>
<dbReference type="SMART" id="SM00646">
    <property type="entry name" value="Ami_3"/>
    <property type="match status" value="1"/>
</dbReference>